<dbReference type="AlphaFoldDB" id="A0A1R3H6Z2"/>
<accession>A0A1R3H6Z2</accession>
<protein>
    <submittedName>
        <fullName evidence="4">Actin binding protein</fullName>
    </submittedName>
</protein>
<keyword evidence="2" id="KW-0812">Transmembrane</keyword>
<gene>
    <name evidence="4" type="ORF">COLO4_30757</name>
</gene>
<dbReference type="Proteomes" id="UP000187203">
    <property type="component" value="Unassembled WGS sequence"/>
</dbReference>
<comment type="caution">
    <text evidence="4">The sequence shown here is derived from an EMBL/GenBank/DDBJ whole genome shotgun (WGS) entry which is preliminary data.</text>
</comment>
<feature type="transmembrane region" description="Helical" evidence="2">
    <location>
        <begin position="99"/>
        <end position="120"/>
    </location>
</feature>
<feature type="signal peptide" evidence="3">
    <location>
        <begin position="1"/>
        <end position="26"/>
    </location>
</feature>
<name>A0A1R3H6Z2_9ROSI</name>
<dbReference type="PANTHER" id="PTHR36721">
    <property type="entry name" value="PROLINE-RICH FAMILY PROTEIN"/>
    <property type="match status" value="1"/>
</dbReference>
<reference evidence="5" key="1">
    <citation type="submission" date="2013-09" db="EMBL/GenBank/DDBJ databases">
        <title>Corchorus olitorius genome sequencing.</title>
        <authorList>
            <person name="Alam M."/>
            <person name="Haque M.S."/>
            <person name="Islam M.S."/>
            <person name="Emdad E.M."/>
            <person name="Islam M.M."/>
            <person name="Ahmed B."/>
            <person name="Halim A."/>
            <person name="Hossen Q.M.M."/>
            <person name="Hossain M.Z."/>
            <person name="Ahmed R."/>
            <person name="Khan M.M."/>
            <person name="Islam R."/>
            <person name="Rashid M.M."/>
            <person name="Khan S.A."/>
            <person name="Rahman M.S."/>
            <person name="Alam M."/>
            <person name="Yahiya A.S."/>
            <person name="Khan M.S."/>
            <person name="Azam M.S."/>
            <person name="Haque T."/>
            <person name="Lashkar M.Z.H."/>
            <person name="Akhand A.I."/>
            <person name="Morshed G."/>
            <person name="Roy S."/>
            <person name="Uddin K.S."/>
            <person name="Rabeya T."/>
            <person name="Hossain A.S."/>
            <person name="Chowdhury A."/>
            <person name="Snigdha A.R."/>
            <person name="Mortoza M.S."/>
            <person name="Matin S.A."/>
            <person name="Hoque S.M.E."/>
            <person name="Islam M.K."/>
            <person name="Roy D.K."/>
            <person name="Haider R."/>
            <person name="Moosa M.M."/>
            <person name="Elias S.M."/>
            <person name="Hasan A.M."/>
            <person name="Jahan S."/>
            <person name="Shafiuddin M."/>
            <person name="Mahmood N."/>
            <person name="Shommy N.S."/>
        </authorList>
    </citation>
    <scope>NUCLEOTIDE SEQUENCE [LARGE SCALE GENOMIC DNA]</scope>
    <source>
        <strain evidence="5">cv. O-4</strain>
    </source>
</reference>
<evidence type="ECO:0000313" key="5">
    <source>
        <dbReference type="Proteomes" id="UP000187203"/>
    </source>
</evidence>
<evidence type="ECO:0000256" key="3">
    <source>
        <dbReference type="SAM" id="SignalP"/>
    </source>
</evidence>
<organism evidence="4 5">
    <name type="scientific">Corchorus olitorius</name>
    <dbReference type="NCBI Taxonomy" id="93759"/>
    <lineage>
        <taxon>Eukaryota</taxon>
        <taxon>Viridiplantae</taxon>
        <taxon>Streptophyta</taxon>
        <taxon>Embryophyta</taxon>
        <taxon>Tracheophyta</taxon>
        <taxon>Spermatophyta</taxon>
        <taxon>Magnoliopsida</taxon>
        <taxon>eudicotyledons</taxon>
        <taxon>Gunneridae</taxon>
        <taxon>Pentapetalae</taxon>
        <taxon>rosids</taxon>
        <taxon>malvids</taxon>
        <taxon>Malvales</taxon>
        <taxon>Malvaceae</taxon>
        <taxon>Grewioideae</taxon>
        <taxon>Apeibeae</taxon>
        <taxon>Corchorus</taxon>
    </lineage>
</organism>
<keyword evidence="2" id="KW-1133">Transmembrane helix</keyword>
<evidence type="ECO:0000256" key="1">
    <source>
        <dbReference type="SAM" id="MobiDB-lite"/>
    </source>
</evidence>
<keyword evidence="3" id="KW-0732">Signal</keyword>
<evidence type="ECO:0000256" key="2">
    <source>
        <dbReference type="SAM" id="Phobius"/>
    </source>
</evidence>
<dbReference type="PANTHER" id="PTHR36721:SF1">
    <property type="entry name" value="OS04G0446401 PROTEIN"/>
    <property type="match status" value="1"/>
</dbReference>
<feature type="region of interest" description="Disordered" evidence="1">
    <location>
        <begin position="26"/>
        <end position="92"/>
    </location>
</feature>
<keyword evidence="5" id="KW-1185">Reference proteome</keyword>
<dbReference type="EMBL" id="AWUE01020783">
    <property type="protein sequence ID" value="OMO66127.1"/>
    <property type="molecule type" value="Genomic_DNA"/>
</dbReference>
<keyword evidence="2" id="KW-0472">Membrane</keyword>
<proteinExistence type="predicted"/>
<dbReference type="STRING" id="93759.A0A1R3H6Z2"/>
<evidence type="ECO:0000313" key="4">
    <source>
        <dbReference type="EMBL" id="OMO66127.1"/>
    </source>
</evidence>
<feature type="chain" id="PRO_5012842386" evidence="3">
    <location>
        <begin position="27"/>
        <end position="139"/>
    </location>
</feature>
<sequence>MEPPLSRLLLLSLGILLIIFADLAESQSPDRSPPPPPPPSRPLPPPKSPSRSPPPHRPPPSRRPPPPPSKHHRNGTSRHRPPPPPPHSNAHKLNIGKKIGLLFIGIAIILQIGVVGFLVFKRRQLLKVKGAYETCSSSS</sequence>
<feature type="compositionally biased region" description="Pro residues" evidence="1">
    <location>
        <begin position="31"/>
        <end position="68"/>
    </location>
</feature>
<feature type="compositionally biased region" description="Basic residues" evidence="1">
    <location>
        <begin position="69"/>
        <end position="81"/>
    </location>
</feature>